<feature type="domain" description="Peptidase M24" evidence="1">
    <location>
        <begin position="2"/>
        <end position="115"/>
    </location>
</feature>
<protein>
    <recommendedName>
        <fullName evidence="1">Peptidase M24 domain-containing protein</fullName>
    </recommendedName>
</protein>
<evidence type="ECO:0000313" key="2">
    <source>
        <dbReference type="EMBL" id="KKK58692.1"/>
    </source>
</evidence>
<dbReference type="PANTHER" id="PTHR46112:SF2">
    <property type="entry name" value="XAA-PRO AMINOPEPTIDASE P-RELATED"/>
    <property type="match status" value="1"/>
</dbReference>
<dbReference type="EMBL" id="LAZR01063847">
    <property type="protein sequence ID" value="KKK58692.1"/>
    <property type="molecule type" value="Genomic_DNA"/>
</dbReference>
<comment type="caution">
    <text evidence="2">The sequence shown here is derived from an EMBL/GenBank/DDBJ whole genome shotgun (WGS) entry which is preliminary data.</text>
</comment>
<dbReference type="Pfam" id="PF00557">
    <property type="entry name" value="Peptidase_M24"/>
    <property type="match status" value="1"/>
</dbReference>
<dbReference type="SUPFAM" id="SSF55920">
    <property type="entry name" value="Creatinase/aminopeptidase"/>
    <property type="match status" value="1"/>
</dbReference>
<organism evidence="2">
    <name type="scientific">marine sediment metagenome</name>
    <dbReference type="NCBI Taxonomy" id="412755"/>
    <lineage>
        <taxon>unclassified sequences</taxon>
        <taxon>metagenomes</taxon>
        <taxon>ecological metagenomes</taxon>
    </lineage>
</organism>
<accession>A0A0F8WP73</accession>
<dbReference type="AlphaFoldDB" id="A0A0F8WP73"/>
<evidence type="ECO:0000259" key="1">
    <source>
        <dbReference type="Pfam" id="PF00557"/>
    </source>
</evidence>
<dbReference type="Gene3D" id="3.90.230.10">
    <property type="entry name" value="Creatinase/methionine aminopeptidase superfamily"/>
    <property type="match status" value="1"/>
</dbReference>
<dbReference type="InterPro" id="IPR000994">
    <property type="entry name" value="Pept_M24"/>
</dbReference>
<dbReference type="InterPro" id="IPR050659">
    <property type="entry name" value="Peptidase_M24B"/>
</dbReference>
<dbReference type="PANTHER" id="PTHR46112">
    <property type="entry name" value="AMINOPEPTIDASE"/>
    <property type="match status" value="1"/>
</dbReference>
<dbReference type="InterPro" id="IPR036005">
    <property type="entry name" value="Creatinase/aminopeptidase-like"/>
</dbReference>
<gene>
    <name evidence="2" type="ORF">LCGC14_3041850</name>
</gene>
<sequence>GGYFADTTRTLYAGPPSAEKKEVIALLISVKQDLEKMLAPGVEAKAIDSAARERLSKAGSFPHHTGHGIGISANEAPYITPDSGDILREGMAITLEPGLYFDAWGARIEDDYLITGDGFERLTGLY</sequence>
<name>A0A0F8WP73_9ZZZZ</name>
<proteinExistence type="predicted"/>
<reference evidence="2" key="1">
    <citation type="journal article" date="2015" name="Nature">
        <title>Complex archaea that bridge the gap between prokaryotes and eukaryotes.</title>
        <authorList>
            <person name="Spang A."/>
            <person name="Saw J.H."/>
            <person name="Jorgensen S.L."/>
            <person name="Zaremba-Niedzwiedzka K."/>
            <person name="Martijn J."/>
            <person name="Lind A.E."/>
            <person name="van Eijk R."/>
            <person name="Schleper C."/>
            <person name="Guy L."/>
            <person name="Ettema T.J."/>
        </authorList>
    </citation>
    <scope>NUCLEOTIDE SEQUENCE</scope>
</reference>
<feature type="non-terminal residue" evidence="2">
    <location>
        <position position="1"/>
    </location>
</feature>